<name>A0ACC1TBH6_9APHY</name>
<evidence type="ECO:0000313" key="2">
    <source>
        <dbReference type="Proteomes" id="UP001148662"/>
    </source>
</evidence>
<dbReference type="Proteomes" id="UP001148662">
    <property type="component" value="Unassembled WGS sequence"/>
</dbReference>
<reference evidence="1" key="1">
    <citation type="submission" date="2022-07" db="EMBL/GenBank/DDBJ databases">
        <title>Genome Sequence of Phlebia brevispora.</title>
        <authorList>
            <person name="Buettner E."/>
        </authorList>
    </citation>
    <scope>NUCLEOTIDE SEQUENCE</scope>
    <source>
        <strain evidence="1">MPL23</strain>
    </source>
</reference>
<protein>
    <submittedName>
        <fullName evidence="1">Uncharacterized protein</fullName>
    </submittedName>
</protein>
<dbReference type="EMBL" id="JANHOG010000166">
    <property type="protein sequence ID" value="KAJ3557340.1"/>
    <property type="molecule type" value="Genomic_DNA"/>
</dbReference>
<proteinExistence type="predicted"/>
<keyword evidence="2" id="KW-1185">Reference proteome</keyword>
<gene>
    <name evidence="1" type="ORF">NM688_g1523</name>
</gene>
<organism evidence="1 2">
    <name type="scientific">Phlebia brevispora</name>
    <dbReference type="NCBI Taxonomy" id="194682"/>
    <lineage>
        <taxon>Eukaryota</taxon>
        <taxon>Fungi</taxon>
        <taxon>Dikarya</taxon>
        <taxon>Basidiomycota</taxon>
        <taxon>Agaricomycotina</taxon>
        <taxon>Agaricomycetes</taxon>
        <taxon>Polyporales</taxon>
        <taxon>Meruliaceae</taxon>
        <taxon>Phlebia</taxon>
    </lineage>
</organism>
<comment type="caution">
    <text evidence="1">The sequence shown here is derived from an EMBL/GenBank/DDBJ whole genome shotgun (WGS) entry which is preliminary data.</text>
</comment>
<accession>A0ACC1TBH6</accession>
<sequence length="1043" mass="113752">MQAPALTAPTSTSGPDAAARGDSDPGGTHSTEADSSSGSRVLTAEDAQLGDEYISLTFHESEPESDEEEEEDEPSEEENEEGDEPQDEDFNYDRMREMREESIKEDDEWIKHPMPLSTREADESYWIQIARCGSCGNGPRTTGNGLLAALALPDADGLALHRVLQEGAGVPRVLRDLHLDHEVSFMDKIIGLHRTHLFNLLTEGGTVTLYPHKAQSAPYSTKRQPQPMIPWPKHSNLLRPYARTTPRPSVLEDVGDALDSLDFLASTSVLGLNFFGLPQRPVGLSYQKGVMFTIALALTVRLDLDTNKELIGIDCSPSPSLAPSSDGGASAIVRCALAATSISQPAASGCDFQEDDFRHGLSVVIDVSTVAHCRMRLTPAVGGAHPSEHIKKETCSGHSVNLLFLLHPQDKHQRLSVSFNHTGSAMSIIQRFKAFIKSHKGEKDKKSIQVVFHAPPVVQEAKEQCETAIEKVDPVSPAAEVLLPQYLSAAMHDPEVLGLRPSLGLPHCHEIAEPTTPSSAYTGRTLFITNDDPSEQSVSTAATSLHSSLSTNSSPSCSSRVRIATDDTSFPLRLYDFLNIHGLGAGGFGAVYLAKHKPTGLTVALKVIDKRCCDHKAVRAEQRALVRIASQSNRGILEFLGSFHNSRHYFFVTSYYSRGDLKAEIRRWGRLPLKLVKFYGAELLLALQTVHDAGVVHRDVKPDNIFLKDDGHLVLGDFGLAASIVPPGETFVPGTDCKWFLQDLAGTLNYLSPEMWKGEPYSFSADVWAFGVVIFEMLFGRTPWKGSLDDPSSVIDRHMEQDTLDEWLADEQPDKVTRLFLEGMLEKDMFDRPTLDEARTHPFFGGISWNKLARGEIPVPQVGCPPNKVEKDPDVFFGSFGGGGVYMGDEDPLPQFNFISPTLVTSARDCHSCLRPVAPSSSSCSFEDIPLNDNEGSASNTSSPATCTANLDIALSQASAPADTASAPVVIAAVSEERTARSECERKANPTGDIQMRKDLEGPARDITAVQHKRLTVLTRLATAVGKALQALKRMCSVFPPHH</sequence>
<evidence type="ECO:0000313" key="1">
    <source>
        <dbReference type="EMBL" id="KAJ3557340.1"/>
    </source>
</evidence>